<feature type="domain" description="Transposase InsH N-terminal" evidence="1">
    <location>
        <begin position="24"/>
        <end position="79"/>
    </location>
</feature>
<proteinExistence type="predicted"/>
<dbReference type="STRING" id="47678.ERS852494_02204"/>
<organism evidence="2 4">
    <name type="scientific">Bacteroides caccae</name>
    <dbReference type="NCBI Taxonomy" id="47678"/>
    <lineage>
        <taxon>Bacteria</taxon>
        <taxon>Pseudomonadati</taxon>
        <taxon>Bacteroidota</taxon>
        <taxon>Bacteroidia</taxon>
        <taxon>Bacteroidales</taxon>
        <taxon>Bacteroidaceae</taxon>
        <taxon>Bacteroides</taxon>
    </lineage>
</organism>
<dbReference type="Proteomes" id="UP000095725">
    <property type="component" value="Unassembled WGS sequence"/>
</dbReference>
<protein>
    <submittedName>
        <fullName evidence="2">Putative transposase</fullName>
    </submittedName>
</protein>
<name>A0A174N5T2_9BACE</name>
<evidence type="ECO:0000313" key="2">
    <source>
        <dbReference type="EMBL" id="CUP41329.1"/>
    </source>
</evidence>
<dbReference type="Pfam" id="PF05598">
    <property type="entry name" value="DUF772"/>
    <property type="match status" value="1"/>
</dbReference>
<reference evidence="4 5" key="1">
    <citation type="submission" date="2015-09" db="EMBL/GenBank/DDBJ databases">
        <authorList>
            <consortium name="Pathogen Informatics"/>
        </authorList>
    </citation>
    <scope>NUCLEOTIDE SEQUENCE [LARGE SCALE GENOMIC DNA]</scope>
    <source>
        <strain evidence="2 4">2789STDY5834880</strain>
        <strain evidence="3 5">2789STDY5834946</strain>
    </source>
</reference>
<accession>A0A174N5T2</accession>
<dbReference type="Proteomes" id="UP000095657">
    <property type="component" value="Unassembled WGS sequence"/>
</dbReference>
<sequence length="111" mass="12925">MLIDSTNIQFKEYSQGMDSLFPSRLDENISSDAPVRLANQLVDEFDISLLLSTYKGGCCPAYYSRMLLKVLFFAYLPLLSVIRKSLQHYIKDIYYSLKYLTRNTFLYTILP</sequence>
<dbReference type="PANTHER" id="PTHR33408">
    <property type="entry name" value="TRANSPOSASE"/>
    <property type="match status" value="1"/>
</dbReference>
<evidence type="ECO:0000313" key="3">
    <source>
        <dbReference type="EMBL" id="CUP85915.1"/>
    </source>
</evidence>
<evidence type="ECO:0000313" key="5">
    <source>
        <dbReference type="Proteomes" id="UP000095725"/>
    </source>
</evidence>
<evidence type="ECO:0000259" key="1">
    <source>
        <dbReference type="Pfam" id="PF05598"/>
    </source>
</evidence>
<gene>
    <name evidence="2" type="ORF">ERS852494_02204</name>
    <name evidence="3" type="ORF">ERS852558_01181</name>
</gene>
<dbReference type="EMBL" id="CZAI01000004">
    <property type="protein sequence ID" value="CUP41329.1"/>
    <property type="molecule type" value="Genomic_DNA"/>
</dbReference>
<dbReference type="AlphaFoldDB" id="A0A174N5T2"/>
<evidence type="ECO:0000313" key="4">
    <source>
        <dbReference type="Proteomes" id="UP000095657"/>
    </source>
</evidence>
<dbReference type="InterPro" id="IPR008490">
    <property type="entry name" value="Transposase_InsH_N"/>
</dbReference>
<dbReference type="EMBL" id="CZBL01000003">
    <property type="protein sequence ID" value="CUP85915.1"/>
    <property type="molecule type" value="Genomic_DNA"/>
</dbReference>